<sequence>MKMNDIDEIRNLIASYGQVVDTFPRDPQRYADHFVEDGSFTDCGVTLTPRTKILQLMEAALSAESEAPPLSGTRHLQMNSVINVDGDFALATTQLMVIELGEKGWRIRGSGQYTDDIVRDVDGRWRFKSKVVTWFKELGPDPLSPDLSALYAGFFQSIMDS</sequence>
<dbReference type="KEGG" id="halc:EY643_14955"/>
<dbReference type="AlphaFoldDB" id="A0A5P9NLV4"/>
<gene>
    <name evidence="2" type="ORF">EY643_14955</name>
</gene>
<evidence type="ECO:0000313" key="2">
    <source>
        <dbReference type="EMBL" id="QFU76843.1"/>
    </source>
</evidence>
<protein>
    <submittedName>
        <fullName evidence="2">Nuclear transport factor 2 family protein</fullName>
    </submittedName>
</protein>
<dbReference type="InterPro" id="IPR037401">
    <property type="entry name" value="SnoaL-like"/>
</dbReference>
<keyword evidence="3" id="KW-1185">Reference proteome</keyword>
<feature type="domain" description="SnoaL-like" evidence="1">
    <location>
        <begin position="3"/>
        <end position="129"/>
    </location>
</feature>
<name>A0A5P9NLV4_9GAMM</name>
<reference evidence="2 3" key="1">
    <citation type="submission" date="2019-02" db="EMBL/GenBank/DDBJ databases">
        <authorList>
            <person name="Li S.-H."/>
        </authorList>
    </citation>
    <scope>NUCLEOTIDE SEQUENCE [LARGE SCALE GENOMIC DNA]</scope>
    <source>
        <strain evidence="2 3">IMCC14385</strain>
    </source>
</reference>
<dbReference type="SUPFAM" id="SSF54427">
    <property type="entry name" value="NTF2-like"/>
    <property type="match status" value="1"/>
</dbReference>
<evidence type="ECO:0000313" key="3">
    <source>
        <dbReference type="Proteomes" id="UP000326287"/>
    </source>
</evidence>
<organism evidence="2 3">
    <name type="scientific">Halioglobus maricola</name>
    <dbReference type="NCBI Taxonomy" id="2601894"/>
    <lineage>
        <taxon>Bacteria</taxon>
        <taxon>Pseudomonadati</taxon>
        <taxon>Pseudomonadota</taxon>
        <taxon>Gammaproteobacteria</taxon>
        <taxon>Cellvibrionales</taxon>
        <taxon>Halieaceae</taxon>
        <taxon>Halioglobus</taxon>
    </lineage>
</organism>
<evidence type="ECO:0000259" key="1">
    <source>
        <dbReference type="Pfam" id="PF13577"/>
    </source>
</evidence>
<dbReference type="InterPro" id="IPR032710">
    <property type="entry name" value="NTF2-like_dom_sf"/>
</dbReference>
<dbReference type="EMBL" id="CP036422">
    <property type="protein sequence ID" value="QFU76843.1"/>
    <property type="molecule type" value="Genomic_DNA"/>
</dbReference>
<dbReference type="RefSeq" id="WP_153239985.1">
    <property type="nucleotide sequence ID" value="NZ_CP036422.1"/>
</dbReference>
<dbReference type="Gene3D" id="3.10.450.50">
    <property type="match status" value="1"/>
</dbReference>
<proteinExistence type="predicted"/>
<dbReference type="Pfam" id="PF13577">
    <property type="entry name" value="SnoaL_4"/>
    <property type="match status" value="1"/>
</dbReference>
<dbReference type="Proteomes" id="UP000326287">
    <property type="component" value="Chromosome"/>
</dbReference>
<dbReference type="OrthoDB" id="4941530at2"/>
<accession>A0A5P9NLV4</accession>